<evidence type="ECO:0000256" key="5">
    <source>
        <dbReference type="ARBA" id="ARBA00023077"/>
    </source>
</evidence>
<dbReference type="RefSeq" id="WP_131609928.1">
    <property type="nucleotide sequence ID" value="NZ_SJSM01000008.1"/>
</dbReference>
<dbReference type="InterPro" id="IPR012910">
    <property type="entry name" value="Plug_dom"/>
</dbReference>
<evidence type="ECO:0000313" key="13">
    <source>
        <dbReference type="EMBL" id="TKC61384.1"/>
    </source>
</evidence>
<keyword evidence="12" id="KW-0675">Receptor</keyword>
<reference evidence="12 14" key="1">
    <citation type="submission" date="2019-02" db="EMBL/GenBank/DDBJ databases">
        <title>Pedobacter sp. RP-3-8 sp. nov., isolated from Arctic soil.</title>
        <authorList>
            <person name="Dahal R.H."/>
        </authorList>
    </citation>
    <scope>NUCLEOTIDE SEQUENCE [LARGE SCALE GENOMIC DNA]</scope>
    <source>
        <strain evidence="12 14">RP-3-8</strain>
    </source>
</reference>
<keyword evidence="7 8" id="KW-0998">Cell outer membrane</keyword>
<gene>
    <name evidence="12" type="ORF">EZ444_14750</name>
    <name evidence="13" type="ORF">FBD94_12690</name>
</gene>
<feature type="domain" description="TonB-dependent receptor plug" evidence="11">
    <location>
        <begin position="114"/>
        <end position="220"/>
    </location>
</feature>
<evidence type="ECO:0000256" key="2">
    <source>
        <dbReference type="ARBA" id="ARBA00022448"/>
    </source>
</evidence>
<accession>A0A4R0NBV5</accession>
<dbReference type="Gene3D" id="2.60.40.1120">
    <property type="entry name" value="Carboxypeptidase-like, regulatory domain"/>
    <property type="match status" value="1"/>
</dbReference>
<comment type="similarity">
    <text evidence="8 9">Belongs to the TonB-dependent receptor family.</text>
</comment>
<dbReference type="AlphaFoldDB" id="A0A4R0NBV5"/>
<proteinExistence type="inferred from homology"/>
<dbReference type="EMBL" id="SJSM01000008">
    <property type="protein sequence ID" value="TCC95864.1"/>
    <property type="molecule type" value="Genomic_DNA"/>
</dbReference>
<dbReference type="InterPro" id="IPR000531">
    <property type="entry name" value="Beta-barrel_TonB"/>
</dbReference>
<evidence type="ECO:0000256" key="3">
    <source>
        <dbReference type="ARBA" id="ARBA00022452"/>
    </source>
</evidence>
<dbReference type="InterPro" id="IPR037066">
    <property type="entry name" value="Plug_dom_sf"/>
</dbReference>
<reference evidence="13 15" key="2">
    <citation type="submission" date="2019-04" db="EMBL/GenBank/DDBJ databases">
        <title>Pedobacter sp. RP-1-16 sp. nov., isolated from Arctic soil.</title>
        <authorList>
            <person name="Dahal R.H."/>
            <person name="Kim D.-U."/>
        </authorList>
    </citation>
    <scope>NUCLEOTIDE SEQUENCE [LARGE SCALE GENOMIC DNA]</scope>
    <source>
        <strain evidence="13 15">RP-1-16</strain>
    </source>
</reference>
<sequence length="1024" mass="113209">MKKRITLLIVFFLSAYVLSFGQGRDITGTVKEKDGSPLPGASVKLKNSKIGASTGADGRYSISVSGNAVLIFSAVGFTTQEVTVNNRNQINITLVEESQGLSEVVVIGYGTAQKKDVTGAISSVKAVQLENENPQSVADILKGNIAGLSVSMNTSAKGGGDLLVRGKTTLSAGTAPLIVLDGVIYNGQLSDINPNDIESVDVLKDASSLAVFGAKAATGVVAITTKKGKGDTPTINLNSNFGIATLSQNMDVYDGPGFINWRGDVMRSGAVTAPYLYNDPRNLPEGVTMTQWLNGQTGDPVDLWLNRLGLVANEKKNYLDGKTINWYDEIFRTGLRQDHTLSMSGKKEEISYYMSLGYQKNENVIKGAEFNTFRSRVNLEGQAAKFLTVGLNLQFAARDEGSIAADWTQLTNLSPYGDMYNANGTLRRIPTDDNGLNARNPFLNMTYNDRLDKQNTLFASLFARAKLPFGITYQINFSPGLDSYRTFNYSSSRNPNVTTPGGVVTRANETRYNWQVDNLLKWNKTVGVHSFDVTLLANAEKYQTWWTEAGNQGLIPDDLLGFHNVSSGIKASVNSEDKVYTGDALMARLNYSLMQRYNLTLSVRRDGYSVFGINSKRATFPAAAFAWNFTEESFLESVKWLNYGKLRVSYGINGNRDLRNPDNGTVDPYAALSQLNIGKYQTVNSSGAASEVNTVVIGTRLSNPDLKWEETTSLNVGLDFGILDSRISGSVDVYDKKTTDLLVRPALPPVSGYLNYYSNLAEVNNKGLEISLNSRNITEGNLTWNTSFNFSLNRNKIVRLTTSANEPANGWFIGKDIDVIWDYKILGVWQESEMAEANKFTKGAIKAGDFKLEDVDGNYLYDDADKQYLGYKTPRFMWAMRNEFNLFKKFDFSFQLVSNWGQQRQYNQAKNQPGSVGFARMSSYVQPYWTPQNPINDFSRLNSGTSGTSFNVFRKSSFVRLNTIALAYSLPQSILSKVRIKNAKVYVNANNAAVFTDWKYWDPQNDPDDGPTPTFYTLGLNISL</sequence>
<dbReference type="Pfam" id="PF00593">
    <property type="entry name" value="TonB_dep_Rec_b-barrel"/>
    <property type="match status" value="1"/>
</dbReference>
<keyword evidence="6 8" id="KW-0472">Membrane</keyword>
<dbReference type="Pfam" id="PF13715">
    <property type="entry name" value="CarbopepD_reg_2"/>
    <property type="match status" value="1"/>
</dbReference>
<evidence type="ECO:0000313" key="14">
    <source>
        <dbReference type="Proteomes" id="UP000291117"/>
    </source>
</evidence>
<dbReference type="NCBIfam" id="TIGR04056">
    <property type="entry name" value="OMP_RagA_SusC"/>
    <property type="match status" value="1"/>
</dbReference>
<name>A0A4R0NBV5_9SPHI</name>
<evidence type="ECO:0000256" key="6">
    <source>
        <dbReference type="ARBA" id="ARBA00023136"/>
    </source>
</evidence>
<comment type="caution">
    <text evidence="12">The sequence shown here is derived from an EMBL/GenBank/DDBJ whole genome shotgun (WGS) entry which is preliminary data.</text>
</comment>
<keyword evidence="4 8" id="KW-0812">Transmembrane</keyword>
<evidence type="ECO:0000259" key="10">
    <source>
        <dbReference type="Pfam" id="PF00593"/>
    </source>
</evidence>
<comment type="subcellular location">
    <subcellularLocation>
        <location evidence="1 8">Cell outer membrane</location>
        <topology evidence="1 8">Multi-pass membrane protein</topology>
    </subcellularLocation>
</comment>
<accession>A0A4U1GCJ6</accession>
<dbReference type="InterPro" id="IPR036942">
    <property type="entry name" value="Beta-barrel_TonB_sf"/>
</dbReference>
<dbReference type="SUPFAM" id="SSF49464">
    <property type="entry name" value="Carboxypeptidase regulatory domain-like"/>
    <property type="match status" value="1"/>
</dbReference>
<keyword evidence="5 9" id="KW-0798">TonB box</keyword>
<dbReference type="Pfam" id="PF07715">
    <property type="entry name" value="Plug"/>
    <property type="match status" value="1"/>
</dbReference>
<dbReference type="Gene3D" id="2.170.130.10">
    <property type="entry name" value="TonB-dependent receptor, plug domain"/>
    <property type="match status" value="1"/>
</dbReference>
<dbReference type="Proteomes" id="UP000291117">
    <property type="component" value="Unassembled WGS sequence"/>
</dbReference>
<organism evidence="12 14">
    <name type="scientific">Pedobacter hiemivivus</name>
    <dbReference type="NCBI Taxonomy" id="2530454"/>
    <lineage>
        <taxon>Bacteria</taxon>
        <taxon>Pseudomonadati</taxon>
        <taxon>Bacteroidota</taxon>
        <taxon>Sphingobacteriia</taxon>
        <taxon>Sphingobacteriales</taxon>
        <taxon>Sphingobacteriaceae</taxon>
        <taxon>Pedobacter</taxon>
    </lineage>
</organism>
<dbReference type="PROSITE" id="PS52016">
    <property type="entry name" value="TONB_DEPENDENT_REC_3"/>
    <property type="match status" value="1"/>
</dbReference>
<dbReference type="InterPro" id="IPR039426">
    <property type="entry name" value="TonB-dep_rcpt-like"/>
</dbReference>
<evidence type="ECO:0000256" key="4">
    <source>
        <dbReference type="ARBA" id="ARBA00022692"/>
    </source>
</evidence>
<keyword evidence="2 8" id="KW-0813">Transport</keyword>
<dbReference type="InterPro" id="IPR023997">
    <property type="entry name" value="TonB-dep_OMP_SusC/RagA_CS"/>
</dbReference>
<dbReference type="Proteomes" id="UP000309594">
    <property type="component" value="Unassembled WGS sequence"/>
</dbReference>
<dbReference type="EMBL" id="SWDX01000004">
    <property type="protein sequence ID" value="TKC61384.1"/>
    <property type="molecule type" value="Genomic_DNA"/>
</dbReference>
<evidence type="ECO:0000256" key="1">
    <source>
        <dbReference type="ARBA" id="ARBA00004571"/>
    </source>
</evidence>
<dbReference type="OrthoDB" id="9768177at2"/>
<evidence type="ECO:0000259" key="11">
    <source>
        <dbReference type="Pfam" id="PF07715"/>
    </source>
</evidence>
<evidence type="ECO:0000256" key="9">
    <source>
        <dbReference type="RuleBase" id="RU003357"/>
    </source>
</evidence>
<evidence type="ECO:0000313" key="12">
    <source>
        <dbReference type="EMBL" id="TCC95864.1"/>
    </source>
</evidence>
<dbReference type="GO" id="GO:0009279">
    <property type="term" value="C:cell outer membrane"/>
    <property type="evidence" value="ECO:0007669"/>
    <property type="project" value="UniProtKB-SubCell"/>
</dbReference>
<evidence type="ECO:0000256" key="7">
    <source>
        <dbReference type="ARBA" id="ARBA00023237"/>
    </source>
</evidence>
<dbReference type="InterPro" id="IPR008969">
    <property type="entry name" value="CarboxyPept-like_regulatory"/>
</dbReference>
<evidence type="ECO:0000313" key="15">
    <source>
        <dbReference type="Proteomes" id="UP000309594"/>
    </source>
</evidence>
<dbReference type="Gene3D" id="2.40.170.20">
    <property type="entry name" value="TonB-dependent receptor, beta-barrel domain"/>
    <property type="match status" value="1"/>
</dbReference>
<dbReference type="NCBIfam" id="TIGR04057">
    <property type="entry name" value="SusC_RagA_signa"/>
    <property type="match status" value="1"/>
</dbReference>
<keyword evidence="3 8" id="KW-1134">Transmembrane beta strand</keyword>
<dbReference type="InterPro" id="IPR023996">
    <property type="entry name" value="TonB-dep_OMP_SusC/RagA"/>
</dbReference>
<evidence type="ECO:0000256" key="8">
    <source>
        <dbReference type="PROSITE-ProRule" id="PRU01360"/>
    </source>
</evidence>
<keyword evidence="14" id="KW-1185">Reference proteome</keyword>
<feature type="domain" description="TonB-dependent receptor-like beta-barrel" evidence="10">
    <location>
        <begin position="407"/>
        <end position="991"/>
    </location>
</feature>
<dbReference type="SUPFAM" id="SSF56935">
    <property type="entry name" value="Porins"/>
    <property type="match status" value="1"/>
</dbReference>
<protein>
    <submittedName>
        <fullName evidence="12">TonB-dependent receptor</fullName>
    </submittedName>
</protein>